<evidence type="ECO:0000313" key="4">
    <source>
        <dbReference type="Proteomes" id="UP000274097"/>
    </source>
</evidence>
<gene>
    <name evidence="2" type="ORF">D6Z83_25895</name>
    <name evidence="3" type="ORF">EBE87_12760</name>
</gene>
<evidence type="ECO:0000256" key="1">
    <source>
        <dbReference type="SAM" id="Phobius"/>
    </source>
</evidence>
<dbReference type="Proteomes" id="UP000278036">
    <property type="component" value="Unassembled WGS sequence"/>
</dbReference>
<dbReference type="PANTHER" id="PTHR40394:SF2">
    <property type="entry name" value="QUINOL:CYTOCHROME C OXIDOREDUCTASE MEMBRANE PROTEIN"/>
    <property type="match status" value="1"/>
</dbReference>
<evidence type="ECO:0000313" key="3">
    <source>
        <dbReference type="EMBL" id="RMI24554.1"/>
    </source>
</evidence>
<keyword evidence="1" id="KW-0812">Transmembrane</keyword>
<feature type="transmembrane region" description="Helical" evidence="1">
    <location>
        <begin position="55"/>
        <end position="76"/>
    </location>
</feature>
<dbReference type="RefSeq" id="WP_120640999.1">
    <property type="nucleotide sequence ID" value="NZ_RAQU01000306.1"/>
</dbReference>
<dbReference type="Pfam" id="PF11821">
    <property type="entry name" value="ActD"/>
    <property type="match status" value="1"/>
</dbReference>
<sequence length="173" mass="18649">MTAPLLLAEFENPETLLQAARRAREAGLRGLDAHTPFPVEGLPDALALPEPRLRLPMLLAGLVAAGLVFAMCWYSAVVDYPLNLGGRPLNSWQTFVILAFEAGILCATLVGALAFFLGSGLPRLHHPVFAVPGFERASQDRFFLSVADPLADIPRLMALLEGIDTISVHAVPR</sequence>
<dbReference type="Proteomes" id="UP000274097">
    <property type="component" value="Unassembled WGS sequence"/>
</dbReference>
<comment type="caution">
    <text evidence="2">The sequence shown here is derived from an EMBL/GenBank/DDBJ whole genome shotgun (WGS) entry which is preliminary data.</text>
</comment>
<organism evidence="2 5">
    <name type="scientific">Teichococcus wenyumeiae</name>
    <dbReference type="NCBI Taxonomy" id="2478470"/>
    <lineage>
        <taxon>Bacteria</taxon>
        <taxon>Pseudomonadati</taxon>
        <taxon>Pseudomonadota</taxon>
        <taxon>Alphaproteobacteria</taxon>
        <taxon>Acetobacterales</taxon>
        <taxon>Roseomonadaceae</taxon>
        <taxon>Roseomonas</taxon>
    </lineage>
</organism>
<dbReference type="InParanoid" id="A0A3A9J962"/>
<evidence type="ECO:0000313" key="5">
    <source>
        <dbReference type="Proteomes" id="UP000278036"/>
    </source>
</evidence>
<dbReference type="EMBL" id="RAQU01000306">
    <property type="protein sequence ID" value="RKK01263.1"/>
    <property type="molecule type" value="Genomic_DNA"/>
</dbReference>
<dbReference type="AlphaFoldDB" id="A0A3A9J962"/>
<feature type="transmembrane region" description="Helical" evidence="1">
    <location>
        <begin position="96"/>
        <end position="117"/>
    </location>
</feature>
<dbReference type="OrthoDB" id="9792475at2"/>
<protein>
    <submittedName>
        <fullName evidence="2">DUF3341 domain-containing protein</fullName>
    </submittedName>
</protein>
<dbReference type="PANTHER" id="PTHR40394">
    <property type="entry name" value="LIPOPROTEIN-RELATED"/>
    <property type="match status" value="1"/>
</dbReference>
<accession>A0A3A9J962</accession>
<dbReference type="EMBL" id="RFLX01000008">
    <property type="protein sequence ID" value="RMI24554.1"/>
    <property type="molecule type" value="Genomic_DNA"/>
</dbReference>
<reference evidence="2 5" key="1">
    <citation type="submission" date="2018-09" db="EMBL/GenBank/DDBJ databases">
        <title>Roseomonas sp. nov., isolated from feces of Tibetan antelopes in the Qinghai-Tibet plateau, China.</title>
        <authorList>
            <person name="Tian Z."/>
        </authorList>
    </citation>
    <scope>NUCLEOTIDE SEQUENCE [LARGE SCALE GENOMIC DNA]</scope>
    <source>
        <strain evidence="3 4">Z23</strain>
        <strain evidence="2 5">Z24</strain>
    </source>
</reference>
<name>A0A3A9J962_9PROT</name>
<keyword evidence="4" id="KW-1185">Reference proteome</keyword>
<dbReference type="InterPro" id="IPR021776">
    <property type="entry name" value="ActD"/>
</dbReference>
<keyword evidence="1" id="KW-0472">Membrane</keyword>
<proteinExistence type="predicted"/>
<keyword evidence="1" id="KW-1133">Transmembrane helix</keyword>
<evidence type="ECO:0000313" key="2">
    <source>
        <dbReference type="EMBL" id="RKK01263.1"/>
    </source>
</evidence>